<keyword evidence="11" id="KW-0675">Receptor</keyword>
<evidence type="ECO:0000256" key="12">
    <source>
        <dbReference type="SAM" id="Coils"/>
    </source>
</evidence>
<keyword evidence="6" id="KW-0597">Phosphoprotein</keyword>
<dbReference type="SUPFAM" id="SSF55781">
    <property type="entry name" value="GAF domain-like"/>
    <property type="match status" value="2"/>
</dbReference>
<dbReference type="Gene3D" id="3.30.450.20">
    <property type="entry name" value="PAS domain"/>
    <property type="match status" value="1"/>
</dbReference>
<dbReference type="InterPro" id="IPR035965">
    <property type="entry name" value="PAS-like_dom_sf"/>
</dbReference>
<dbReference type="InterPro" id="IPR003018">
    <property type="entry name" value="GAF"/>
</dbReference>
<keyword evidence="12" id="KW-0175">Coiled coil</keyword>
<comment type="caution">
    <text evidence="15">The sequence shown here is derived from an EMBL/GenBank/DDBJ whole genome shotgun (WGS) entry which is preliminary data.</text>
</comment>
<proteinExistence type="inferred from homology"/>
<dbReference type="EMBL" id="BMLI01000002">
    <property type="protein sequence ID" value="GGM97738.1"/>
    <property type="molecule type" value="Genomic_DNA"/>
</dbReference>
<sequence>MNIKDIVNRDIVNLTNCESEPIHIPGSIQPHGFLLGIRKGGSRIEFCSANSAEYIAYTPEQILGKQIREVFPEEQAAAFAVYAQKGFIDSAQPFVFELNGTPFNTTVHESGGNVIMELEPFPDGTLQLPNLYNQTRNFVSIMEKSSGLLDLCQEIADATRSITGYDRVMIYRFDHEYNGEVIAESKREDLVSFANQKYPHTDIPVQARELYIRNPLRMIADISYTPVPLLTIDDSADKGNHSLDLSLSVLRSVSPIHIEYLKNMGVGATLTISLLQNQKLWGLIACHHYSPKILPHYTRLSALLQGHFLTSQIAVREVAEEYNIGEEVDKALVEALTSLHETENFMEVSHQLPSLLKLANASGAAIFYDGVLYTNGDVPAEQDLLQLFRFLADAYPNKSFETDHLSEFYPEAKKLSKYAAGVVYHSMVSGENDGILWLRKEKVETINWAGNPDKAVLPNEDGVRLSPRKSFELWMEVVKNKSLPWRRSELNAASSFSYALQKHINYRVIRTQEDKNRALNDELKLANRELANLNWISTHDLKEPLRKIQIFASKVLDREDPDLSVQVKDSVERMRFAAEKMQMLIEDILSYSKAGSMEKVFELTDLNELLRHVLSELQDTVEEKGASVHWDTLPSLDIIPFQVHQLFVNLISNATKFVKPGVPPQINITTRIIDGTEVPNEKATPGQPYHVIAFRDNGIGFEKEYEHRIFDIFQRLHPAHKYPGTGIGLAICKKIMENHKGFIDATSVPGEGSVFSIYFPAE</sequence>
<dbReference type="InterPro" id="IPR016132">
    <property type="entry name" value="Phyto_chromo_attachment"/>
</dbReference>
<keyword evidence="10" id="KW-0157">Chromophore</keyword>
<evidence type="ECO:0000256" key="6">
    <source>
        <dbReference type="ARBA" id="ARBA00022553"/>
    </source>
</evidence>
<dbReference type="SMART" id="SM00065">
    <property type="entry name" value="GAF"/>
    <property type="match status" value="1"/>
</dbReference>
<feature type="domain" description="Phytochrome chromophore attachment site" evidence="13">
    <location>
        <begin position="147"/>
        <end position="292"/>
    </location>
</feature>
<reference evidence="16" key="1">
    <citation type="journal article" date="2019" name="Int. J. Syst. Evol. Microbiol.">
        <title>The Global Catalogue of Microorganisms (GCM) 10K type strain sequencing project: providing services to taxonomists for standard genome sequencing and annotation.</title>
        <authorList>
            <consortium name="The Broad Institute Genomics Platform"/>
            <consortium name="The Broad Institute Genome Sequencing Center for Infectious Disease"/>
            <person name="Wu L."/>
            <person name="Ma J."/>
        </authorList>
    </citation>
    <scope>NUCLEOTIDE SEQUENCE [LARGE SCALE GENOMIC DNA]</scope>
    <source>
        <strain evidence="16">CGMCC 1.6375</strain>
    </source>
</reference>
<dbReference type="SUPFAM" id="SSF47384">
    <property type="entry name" value="Homodimeric domain of signal transducing histidine kinase"/>
    <property type="match status" value="1"/>
</dbReference>
<comment type="catalytic activity">
    <reaction evidence="1">
        <text>ATP + protein L-histidine = ADP + protein N-phospho-L-histidine.</text>
        <dbReference type="EC" id="2.7.13.3"/>
    </reaction>
</comment>
<dbReference type="InterPro" id="IPR013654">
    <property type="entry name" value="PAS_2"/>
</dbReference>
<comment type="similarity">
    <text evidence="2">In the N-terminal section; belongs to the phytochrome family.</text>
</comment>
<evidence type="ECO:0000256" key="2">
    <source>
        <dbReference type="ARBA" id="ARBA00006402"/>
    </source>
</evidence>
<dbReference type="Pfam" id="PF00360">
    <property type="entry name" value="PHY"/>
    <property type="match status" value="1"/>
</dbReference>
<evidence type="ECO:0000256" key="4">
    <source>
        <dbReference type="ARBA" id="ARBA00012438"/>
    </source>
</evidence>
<dbReference type="SMART" id="SM00387">
    <property type="entry name" value="HATPase_c"/>
    <property type="match status" value="1"/>
</dbReference>
<organism evidence="15 16">
    <name type="scientific">Dyadobacter beijingensis</name>
    <dbReference type="NCBI Taxonomy" id="365489"/>
    <lineage>
        <taxon>Bacteria</taxon>
        <taxon>Pseudomonadati</taxon>
        <taxon>Bacteroidota</taxon>
        <taxon>Cytophagia</taxon>
        <taxon>Cytophagales</taxon>
        <taxon>Spirosomataceae</taxon>
        <taxon>Dyadobacter</taxon>
    </lineage>
</organism>
<evidence type="ECO:0000256" key="1">
    <source>
        <dbReference type="ARBA" id="ARBA00000085"/>
    </source>
</evidence>
<feature type="domain" description="Histidine kinase" evidence="14">
    <location>
        <begin position="536"/>
        <end position="762"/>
    </location>
</feature>
<gene>
    <name evidence="15" type="ORF">GCM10010967_34520</name>
</gene>
<dbReference type="Gene3D" id="3.30.450.270">
    <property type="match status" value="1"/>
</dbReference>
<accession>A0ABQ2I3P0</accession>
<evidence type="ECO:0000256" key="10">
    <source>
        <dbReference type="ARBA" id="ARBA00022991"/>
    </source>
</evidence>
<evidence type="ECO:0000256" key="7">
    <source>
        <dbReference type="ARBA" id="ARBA00022606"/>
    </source>
</evidence>
<dbReference type="InterPro" id="IPR013515">
    <property type="entry name" value="Phytochrome_cen-reg"/>
</dbReference>
<dbReference type="InterPro" id="IPR005467">
    <property type="entry name" value="His_kinase_dom"/>
</dbReference>
<dbReference type="EC" id="2.7.13.3" evidence="4"/>
<evidence type="ECO:0000259" key="14">
    <source>
        <dbReference type="PROSITE" id="PS50109"/>
    </source>
</evidence>
<evidence type="ECO:0000256" key="11">
    <source>
        <dbReference type="ARBA" id="ARBA00023170"/>
    </source>
</evidence>
<dbReference type="RefSeq" id="WP_019940040.1">
    <property type="nucleotide sequence ID" value="NZ_BMLI01000002.1"/>
</dbReference>
<keyword evidence="7" id="KW-0716">Sensory transduction</keyword>
<keyword evidence="9 15" id="KW-0418">Kinase</keyword>
<evidence type="ECO:0000313" key="15">
    <source>
        <dbReference type="EMBL" id="GGM97738.1"/>
    </source>
</evidence>
<evidence type="ECO:0000256" key="8">
    <source>
        <dbReference type="ARBA" id="ARBA00022679"/>
    </source>
</evidence>
<dbReference type="PANTHER" id="PTHR43304:SF1">
    <property type="entry name" value="PAC DOMAIN-CONTAINING PROTEIN"/>
    <property type="match status" value="1"/>
</dbReference>
<dbReference type="InterPro" id="IPR029016">
    <property type="entry name" value="GAF-like_dom_sf"/>
</dbReference>
<dbReference type="CDD" id="cd00130">
    <property type="entry name" value="PAS"/>
    <property type="match status" value="1"/>
</dbReference>
<dbReference type="Gene3D" id="3.30.565.10">
    <property type="entry name" value="Histidine kinase-like ATPase, C-terminal domain"/>
    <property type="match status" value="1"/>
</dbReference>
<dbReference type="Pfam" id="PF01590">
    <property type="entry name" value="GAF"/>
    <property type="match status" value="1"/>
</dbReference>
<dbReference type="InterPro" id="IPR036890">
    <property type="entry name" value="HATPase_C_sf"/>
</dbReference>
<dbReference type="InterPro" id="IPR003661">
    <property type="entry name" value="HisK_dim/P_dom"/>
</dbReference>
<keyword evidence="8" id="KW-0808">Transferase</keyword>
<dbReference type="Gene3D" id="3.30.450.40">
    <property type="match status" value="1"/>
</dbReference>
<dbReference type="SUPFAM" id="SSF55785">
    <property type="entry name" value="PYP-like sensor domain (PAS domain)"/>
    <property type="match status" value="1"/>
</dbReference>
<dbReference type="PROSITE" id="PS50109">
    <property type="entry name" value="HIS_KIN"/>
    <property type="match status" value="1"/>
</dbReference>
<evidence type="ECO:0000256" key="5">
    <source>
        <dbReference type="ARBA" id="ARBA00022543"/>
    </source>
</evidence>
<evidence type="ECO:0000256" key="9">
    <source>
        <dbReference type="ARBA" id="ARBA00022777"/>
    </source>
</evidence>
<dbReference type="InterPro" id="IPR000014">
    <property type="entry name" value="PAS"/>
</dbReference>
<dbReference type="CDD" id="cd00082">
    <property type="entry name" value="HisKA"/>
    <property type="match status" value="1"/>
</dbReference>
<evidence type="ECO:0000259" key="13">
    <source>
        <dbReference type="PROSITE" id="PS50046"/>
    </source>
</evidence>
<feature type="coiled-coil region" evidence="12">
    <location>
        <begin position="509"/>
        <end position="536"/>
    </location>
</feature>
<dbReference type="InterPro" id="IPR036097">
    <property type="entry name" value="HisK_dim/P_sf"/>
</dbReference>
<dbReference type="GO" id="GO:0016301">
    <property type="term" value="F:kinase activity"/>
    <property type="evidence" value="ECO:0007669"/>
    <property type="project" value="UniProtKB-KW"/>
</dbReference>
<protein>
    <recommendedName>
        <fullName evidence="4">histidine kinase</fullName>
        <ecNumber evidence="4">2.7.13.3</ecNumber>
    </recommendedName>
</protein>
<keyword evidence="5" id="KW-0600">Photoreceptor protein</keyword>
<comment type="subunit">
    <text evidence="3">Homodimer.</text>
</comment>
<dbReference type="InterPro" id="IPR052162">
    <property type="entry name" value="Sensor_kinase/Photoreceptor"/>
</dbReference>
<dbReference type="Gene3D" id="1.10.287.130">
    <property type="match status" value="1"/>
</dbReference>
<dbReference type="PRINTS" id="PR01033">
    <property type="entry name" value="PHYTOCHROME"/>
</dbReference>
<evidence type="ECO:0000256" key="3">
    <source>
        <dbReference type="ARBA" id="ARBA00011738"/>
    </source>
</evidence>
<dbReference type="InterPro" id="IPR001294">
    <property type="entry name" value="Phytochrome"/>
</dbReference>
<dbReference type="PROSITE" id="PS50046">
    <property type="entry name" value="PHYTOCHROME_2"/>
    <property type="match status" value="1"/>
</dbReference>
<dbReference type="Pfam" id="PF02518">
    <property type="entry name" value="HATPase_c"/>
    <property type="match status" value="1"/>
</dbReference>
<dbReference type="Pfam" id="PF08446">
    <property type="entry name" value="PAS_2"/>
    <property type="match status" value="1"/>
</dbReference>
<dbReference type="InterPro" id="IPR003594">
    <property type="entry name" value="HATPase_dom"/>
</dbReference>
<dbReference type="SUPFAM" id="SSF55874">
    <property type="entry name" value="ATPase domain of HSP90 chaperone/DNA topoisomerase II/histidine kinase"/>
    <property type="match status" value="1"/>
</dbReference>
<dbReference type="InterPro" id="IPR043150">
    <property type="entry name" value="Phytochrome_PHY_sf"/>
</dbReference>
<keyword evidence="16" id="KW-1185">Reference proteome</keyword>
<evidence type="ECO:0000313" key="16">
    <source>
        <dbReference type="Proteomes" id="UP000632339"/>
    </source>
</evidence>
<dbReference type="Proteomes" id="UP000632339">
    <property type="component" value="Unassembled WGS sequence"/>
</dbReference>
<name>A0ABQ2I3P0_9BACT</name>
<dbReference type="PANTHER" id="PTHR43304">
    <property type="entry name" value="PHYTOCHROME-LIKE PROTEIN CPH1"/>
    <property type="match status" value="1"/>
</dbReference>